<protein>
    <submittedName>
        <fullName evidence="1">Nodulation protein A</fullName>
    </submittedName>
</protein>
<evidence type="ECO:0000313" key="1">
    <source>
        <dbReference type="EMBL" id="AFN66962.1"/>
    </source>
</evidence>
<name>I6ZB87_9HYPH</name>
<feature type="non-terminal residue" evidence="1">
    <location>
        <position position="1"/>
    </location>
</feature>
<feature type="non-terminal residue" evidence="1">
    <location>
        <position position="199"/>
    </location>
</feature>
<dbReference type="InterPro" id="IPR003484">
    <property type="entry name" value="NodA"/>
</dbReference>
<gene>
    <name evidence="1" type="primary">nodA</name>
</gene>
<dbReference type="GO" id="GO:0005829">
    <property type="term" value="C:cytosol"/>
    <property type="evidence" value="ECO:0007669"/>
    <property type="project" value="InterPro"/>
</dbReference>
<dbReference type="Pfam" id="PF02474">
    <property type="entry name" value="NodA"/>
    <property type="match status" value="1"/>
</dbReference>
<dbReference type="AlphaFoldDB" id="I6ZB87"/>
<dbReference type="Gene3D" id="3.40.630.30">
    <property type="match status" value="1"/>
</dbReference>
<proteinExistence type="predicted"/>
<dbReference type="NCBIfam" id="TIGR04245">
    <property type="entry name" value="nodulat_NodA"/>
    <property type="match status" value="1"/>
</dbReference>
<reference evidence="1" key="1">
    <citation type="journal article" date="2012" name="PLoS ONE">
        <title>Rhizobia with 16S rRNA and nifH Similar to Mesorhizobium huakuii but Novel recA, glnII, nodA and nodC Genes Are Symbionts of New Zealand Carmichaelinae.</title>
        <authorList>
            <person name="Tan H.W."/>
            <person name="Weir B.S."/>
            <person name="Carter N."/>
            <person name="Heenan P.B."/>
            <person name="Ridgway H.J."/>
            <person name="James E.K."/>
            <person name="Sprent J.I."/>
            <person name="Young J.P.W."/>
            <person name="Andrews M."/>
        </authorList>
    </citation>
    <scope>NUCLEOTIDE SEQUENCE</scope>
    <source>
        <strain evidence="1">MonP4N1</strain>
    </source>
</reference>
<accession>I6ZB87</accession>
<sequence length="199" mass="22459">ANPYGQLRHLHVADGTKFRPRPFFALAGGKVVWESELTVADHAQLAEFFRTLYGPTISSRNKLFDGHRSWAKARPEFRAIGYDANGVVAHMGLLRRFIKVGEVEMLVAELGLYGVRQDSERLGITYSMRAIASVLDKLKVPFIFGAVRPQMRNHVERFCRSGFGTMFPAVPVRSTQPDVYPDLPPTRTDEMVVWVLPVE</sequence>
<dbReference type="EMBL" id="JQ963067">
    <property type="protein sequence ID" value="AFN66962.1"/>
    <property type="molecule type" value="Genomic_DNA"/>
</dbReference>
<organism evidence="1">
    <name type="scientific">Mesorhizobium carmichaelinearum</name>
    <dbReference type="NCBI Taxonomy" id="1208188"/>
    <lineage>
        <taxon>Bacteria</taxon>
        <taxon>Pseudomonadati</taxon>
        <taxon>Pseudomonadota</taxon>
        <taxon>Alphaproteobacteria</taxon>
        <taxon>Hyphomicrobiales</taxon>
        <taxon>Phyllobacteriaceae</taxon>
        <taxon>Mesorhizobium</taxon>
    </lineage>
</organism>
<dbReference type="GO" id="GO:0016746">
    <property type="term" value="F:acyltransferase activity"/>
    <property type="evidence" value="ECO:0007669"/>
    <property type="project" value="InterPro"/>
</dbReference>